<evidence type="ECO:0000313" key="2">
    <source>
        <dbReference type="Proteomes" id="UP000041770"/>
    </source>
</evidence>
<dbReference type="Proteomes" id="UP000041770">
    <property type="component" value="Unassembled WGS sequence"/>
</dbReference>
<dbReference type="AlphaFoldDB" id="A0A656AYM5"/>
<sequence>MVTVIFLNQRSMLSEGGNPFCVAGKDFRTANIKLHRDKLLNTWQNPG</sequence>
<reference evidence="1 2" key="1">
    <citation type="submission" date="2015-07" db="EMBL/GenBank/DDBJ databases">
        <authorList>
            <consortium name="Pathogen Informatics"/>
        </authorList>
    </citation>
    <scope>NUCLEOTIDE SEQUENCE [LARGE SCALE GENOMIC DNA]</scope>
    <source>
        <strain evidence="1 2">A316</strain>
    </source>
</reference>
<accession>A0A656AYM5</accession>
<evidence type="ECO:0000313" key="1">
    <source>
        <dbReference type="EMBL" id="CSD53267.1"/>
    </source>
</evidence>
<protein>
    <submittedName>
        <fullName evidence="1">Uncharacterized protein</fullName>
    </submittedName>
</protein>
<name>A0A656AYM5_VIBCL</name>
<dbReference type="EMBL" id="CWQY01000138">
    <property type="protein sequence ID" value="CSD53267.1"/>
    <property type="molecule type" value="Genomic_DNA"/>
</dbReference>
<organism evidence="1 2">
    <name type="scientific">Vibrio cholerae</name>
    <dbReference type="NCBI Taxonomy" id="666"/>
    <lineage>
        <taxon>Bacteria</taxon>
        <taxon>Pseudomonadati</taxon>
        <taxon>Pseudomonadota</taxon>
        <taxon>Gammaproteobacteria</taxon>
        <taxon>Vibrionales</taxon>
        <taxon>Vibrionaceae</taxon>
        <taxon>Vibrio</taxon>
    </lineage>
</organism>
<gene>
    <name evidence="1" type="ORF">ERS013200_04344</name>
</gene>
<proteinExistence type="predicted"/>